<keyword evidence="4" id="KW-1185">Reference proteome</keyword>
<accession>U6LNJ3</accession>
<organism evidence="3 4">
    <name type="scientific">Eimeria brunetti</name>
    <dbReference type="NCBI Taxonomy" id="51314"/>
    <lineage>
        <taxon>Eukaryota</taxon>
        <taxon>Sar</taxon>
        <taxon>Alveolata</taxon>
        <taxon>Apicomplexa</taxon>
        <taxon>Conoidasida</taxon>
        <taxon>Coccidia</taxon>
        <taxon>Eucoccidiorida</taxon>
        <taxon>Eimeriorina</taxon>
        <taxon>Eimeriidae</taxon>
        <taxon>Eimeria</taxon>
    </lineage>
</organism>
<feature type="chain" id="PRO_5004674820" evidence="2">
    <location>
        <begin position="22"/>
        <end position="496"/>
    </location>
</feature>
<dbReference type="OrthoDB" id="348973at2759"/>
<feature type="region of interest" description="Disordered" evidence="1">
    <location>
        <begin position="427"/>
        <end position="467"/>
    </location>
</feature>
<reference evidence="3" key="2">
    <citation type="submission" date="2013-10" db="EMBL/GenBank/DDBJ databases">
        <authorList>
            <person name="Aslett M."/>
        </authorList>
    </citation>
    <scope>NUCLEOTIDE SEQUENCE [LARGE SCALE GENOMIC DNA]</scope>
    <source>
        <strain evidence="3">Houghton</strain>
    </source>
</reference>
<gene>
    <name evidence="3" type="ORF">EBH_0001660</name>
</gene>
<feature type="compositionally biased region" description="Low complexity" evidence="1">
    <location>
        <begin position="452"/>
        <end position="467"/>
    </location>
</feature>
<evidence type="ECO:0000256" key="2">
    <source>
        <dbReference type="SAM" id="SignalP"/>
    </source>
</evidence>
<feature type="signal peptide" evidence="2">
    <location>
        <begin position="1"/>
        <end position="21"/>
    </location>
</feature>
<evidence type="ECO:0000313" key="4">
    <source>
        <dbReference type="Proteomes" id="UP000030750"/>
    </source>
</evidence>
<evidence type="ECO:0000256" key="1">
    <source>
        <dbReference type="SAM" id="MobiDB-lite"/>
    </source>
</evidence>
<evidence type="ECO:0000313" key="3">
    <source>
        <dbReference type="EMBL" id="CDJ51721.1"/>
    </source>
</evidence>
<sequence>MPHHVLAMGTVLAALGAKAAGSAVDPTSLLGTGAAPLSKGMGSTLLSLKAGKAAAIAGAPGSTSFIAHTGGSAVGTAGGAGVAAGASKTAAAAGAAGSGASGGAPISMAAAKGSAAGLGSASTAAATGIKGAGSGAAGTAHPSMLKVCEKTCFRKRNAGLLKGGTKGFQGSLTGQGGGSTNAGVNYAGGATAEGGEEVMPGPLTSSSHSKFLQLHKGSPTATTAFTKTYSAAPTTPTVTTATTTGAAGAAGAAGAIGAIGPDQAVDASAAAAAAAADRAADASSAAAQIMRAPEISPPALGVESAPAMDPEALTTAAASEPSKASSLFKGFMEGALGVDSTGESGGMLQSLSNGLGQNLFSNWWGDGAMAGGVAAAIGGAAADPTMGAVDPTDFADPTDMMDGEYVEEQTMAVAALLPGLFGRWTGQAKQRTRMEKDPRPTSARLERSDSVASTACASDGATSDSSSCSTAEFISSRRVYRSRVGDRKNNYAYFLC</sequence>
<name>U6LNJ3_9EIME</name>
<reference evidence="3" key="1">
    <citation type="submission" date="2013-10" db="EMBL/GenBank/DDBJ databases">
        <title>Genomic analysis of the causative agents of coccidiosis in chickens.</title>
        <authorList>
            <person name="Reid A.J."/>
            <person name="Blake D."/>
            <person name="Billington K."/>
            <person name="Browne H."/>
            <person name="Dunn M."/>
            <person name="Hung S."/>
            <person name="Kawahara F."/>
            <person name="Miranda-Saavedra D."/>
            <person name="Mourier T."/>
            <person name="Nagra H."/>
            <person name="Otto T.D."/>
            <person name="Rawlings N."/>
            <person name="Sanchez A."/>
            <person name="Sanders M."/>
            <person name="Subramaniam C."/>
            <person name="Tay Y."/>
            <person name="Dear P."/>
            <person name="Doerig C."/>
            <person name="Gruber A."/>
            <person name="Parkinson J."/>
            <person name="Shirley M."/>
            <person name="Wan K.L."/>
            <person name="Berriman M."/>
            <person name="Tomley F."/>
            <person name="Pain A."/>
        </authorList>
    </citation>
    <scope>NUCLEOTIDE SEQUENCE [LARGE SCALE GENOMIC DNA]</scope>
    <source>
        <strain evidence="3">Houghton</strain>
    </source>
</reference>
<proteinExistence type="predicted"/>
<dbReference type="EMBL" id="HG712994">
    <property type="protein sequence ID" value="CDJ51721.1"/>
    <property type="molecule type" value="Genomic_DNA"/>
</dbReference>
<protein>
    <submittedName>
        <fullName evidence="3">Uncharacterized protein</fullName>
    </submittedName>
</protein>
<keyword evidence="2" id="KW-0732">Signal</keyword>
<feature type="compositionally biased region" description="Basic and acidic residues" evidence="1">
    <location>
        <begin position="432"/>
        <end position="449"/>
    </location>
</feature>
<dbReference type="AlphaFoldDB" id="U6LNJ3"/>
<dbReference type="VEuPathDB" id="ToxoDB:EBH_0001660"/>
<dbReference type="Proteomes" id="UP000030750">
    <property type="component" value="Unassembled WGS sequence"/>
</dbReference>